<evidence type="ECO:0000313" key="2">
    <source>
        <dbReference type="Proteomes" id="UP001589610"/>
    </source>
</evidence>
<dbReference type="Gene3D" id="3.40.50.1820">
    <property type="entry name" value="alpha/beta hydrolase"/>
    <property type="match status" value="1"/>
</dbReference>
<evidence type="ECO:0000313" key="1">
    <source>
        <dbReference type="EMBL" id="MFB9680727.1"/>
    </source>
</evidence>
<protein>
    <submittedName>
        <fullName evidence="1">Alpha/beta fold hydrolase</fullName>
    </submittedName>
</protein>
<dbReference type="InterPro" id="IPR029058">
    <property type="entry name" value="AB_hydrolase_fold"/>
</dbReference>
<gene>
    <name evidence="1" type="ORF">ACFFRH_35085</name>
</gene>
<sequence length="101" mass="11066">MCEDYRAGLGVGRGADDADRRAGRRIACPVLFLRAARDDMEDLYGDPLEVSRDRADDLRGGSVDSGHHIAEEAPDELAAELRRFVGEVRQEIPPAPSHPLV</sequence>
<proteinExistence type="predicted"/>
<organism evidence="1 2">
    <name type="scientific">Streptosporangium vulgare</name>
    <dbReference type="NCBI Taxonomy" id="46190"/>
    <lineage>
        <taxon>Bacteria</taxon>
        <taxon>Bacillati</taxon>
        <taxon>Actinomycetota</taxon>
        <taxon>Actinomycetes</taxon>
        <taxon>Streptosporangiales</taxon>
        <taxon>Streptosporangiaceae</taxon>
        <taxon>Streptosporangium</taxon>
    </lineage>
</organism>
<dbReference type="EMBL" id="JBHMBS010000026">
    <property type="protein sequence ID" value="MFB9680727.1"/>
    <property type="molecule type" value="Genomic_DNA"/>
</dbReference>
<dbReference type="SUPFAM" id="SSF53474">
    <property type="entry name" value="alpha/beta-Hydrolases"/>
    <property type="match status" value="1"/>
</dbReference>
<keyword evidence="2" id="KW-1185">Reference proteome</keyword>
<dbReference type="GO" id="GO:0016787">
    <property type="term" value="F:hydrolase activity"/>
    <property type="evidence" value="ECO:0007669"/>
    <property type="project" value="UniProtKB-KW"/>
</dbReference>
<dbReference type="Proteomes" id="UP001589610">
    <property type="component" value="Unassembled WGS sequence"/>
</dbReference>
<reference evidence="1 2" key="1">
    <citation type="submission" date="2024-09" db="EMBL/GenBank/DDBJ databases">
        <authorList>
            <person name="Sun Q."/>
            <person name="Mori K."/>
        </authorList>
    </citation>
    <scope>NUCLEOTIDE SEQUENCE [LARGE SCALE GENOMIC DNA]</scope>
    <source>
        <strain evidence="1 2">JCM 3028</strain>
    </source>
</reference>
<dbReference type="RefSeq" id="WP_386161729.1">
    <property type="nucleotide sequence ID" value="NZ_JBHMBS010000026.1"/>
</dbReference>
<accession>A0ABV5TNK7</accession>
<keyword evidence="1" id="KW-0378">Hydrolase</keyword>
<comment type="caution">
    <text evidence="1">The sequence shown here is derived from an EMBL/GenBank/DDBJ whole genome shotgun (WGS) entry which is preliminary data.</text>
</comment>
<name>A0ABV5TNK7_9ACTN</name>